<feature type="region of interest" description="Disordered" evidence="5">
    <location>
        <begin position="1"/>
        <end position="30"/>
    </location>
</feature>
<evidence type="ECO:0000256" key="1">
    <source>
        <dbReference type="ARBA" id="ARBA00004123"/>
    </source>
</evidence>
<dbReference type="GO" id="GO:0005634">
    <property type="term" value="C:nucleus"/>
    <property type="evidence" value="ECO:0007669"/>
    <property type="project" value="UniProtKB-SubCell"/>
</dbReference>
<keyword evidence="8" id="KW-1185">Reference proteome</keyword>
<dbReference type="EMBL" id="JABCRI010000006">
    <property type="protein sequence ID" value="KAF8404837.1"/>
    <property type="molecule type" value="Genomic_DNA"/>
</dbReference>
<protein>
    <recommendedName>
        <fullName evidence="6">BHLH domain-containing protein</fullName>
    </recommendedName>
</protein>
<feature type="compositionally biased region" description="Basic and acidic residues" evidence="5">
    <location>
        <begin position="215"/>
        <end position="240"/>
    </location>
</feature>
<dbReference type="GO" id="GO:0003700">
    <property type="term" value="F:DNA-binding transcription factor activity"/>
    <property type="evidence" value="ECO:0007669"/>
    <property type="project" value="TreeGrafter"/>
</dbReference>
<dbReference type="InterPro" id="IPR036638">
    <property type="entry name" value="HLH_DNA-bd_sf"/>
</dbReference>
<evidence type="ECO:0000256" key="2">
    <source>
        <dbReference type="ARBA" id="ARBA00023015"/>
    </source>
</evidence>
<evidence type="ECO:0000256" key="5">
    <source>
        <dbReference type="SAM" id="MobiDB-lite"/>
    </source>
</evidence>
<feature type="compositionally biased region" description="Polar residues" evidence="5">
    <location>
        <begin position="20"/>
        <end position="30"/>
    </location>
</feature>
<dbReference type="Gene3D" id="4.10.280.10">
    <property type="entry name" value="Helix-loop-helix DNA-binding domain"/>
    <property type="match status" value="1"/>
</dbReference>
<comment type="subcellular location">
    <subcellularLocation>
        <location evidence="1">Nucleus</location>
    </subcellularLocation>
</comment>
<proteinExistence type="predicted"/>
<gene>
    <name evidence="7" type="ORF">HHK36_009726</name>
</gene>
<dbReference type="OrthoDB" id="1609391at2759"/>
<dbReference type="PANTHER" id="PTHR12565">
    <property type="entry name" value="STEROL REGULATORY ELEMENT-BINDING PROTEIN"/>
    <property type="match status" value="1"/>
</dbReference>
<reference evidence="7 8" key="1">
    <citation type="submission" date="2020-04" db="EMBL/GenBank/DDBJ databases">
        <title>Plant Genome Project.</title>
        <authorList>
            <person name="Zhang R.-G."/>
        </authorList>
    </citation>
    <scope>NUCLEOTIDE SEQUENCE [LARGE SCALE GENOMIC DNA]</scope>
    <source>
        <strain evidence="7">YNK0</strain>
        <tissue evidence="7">Leaf</tissue>
    </source>
</reference>
<dbReference type="Proteomes" id="UP000655225">
    <property type="component" value="Unassembled WGS sequence"/>
</dbReference>
<keyword evidence="2" id="KW-0805">Transcription regulation</keyword>
<dbReference type="PROSITE" id="PS50888">
    <property type="entry name" value="BHLH"/>
    <property type="match status" value="1"/>
</dbReference>
<evidence type="ECO:0000256" key="4">
    <source>
        <dbReference type="ARBA" id="ARBA00023242"/>
    </source>
</evidence>
<feature type="region of interest" description="Disordered" evidence="5">
    <location>
        <begin position="151"/>
        <end position="267"/>
    </location>
</feature>
<evidence type="ECO:0000259" key="6">
    <source>
        <dbReference type="PROSITE" id="PS50888"/>
    </source>
</evidence>
<evidence type="ECO:0000313" key="8">
    <source>
        <dbReference type="Proteomes" id="UP000655225"/>
    </source>
</evidence>
<dbReference type="SUPFAM" id="SSF47459">
    <property type="entry name" value="HLH, helix-loop-helix DNA-binding domain"/>
    <property type="match status" value="1"/>
</dbReference>
<sequence length="417" mass="45480">MNADDSADLGSLHRGGSHLNCPSSGMYTTSQPEKVAGMTMSSIPMCKSSNGLDSFFGSGWDTIVSLPQDVEFKGSSMASHSQIDSSPYAVGALENHEISNSSHLVQYPSDPSLVDLVSKLPSFGSGSFSEMVSSFVLPECCHVANANCTDYRSNKEGGTKKTSTNSRKGTDHGAVFQEDRQISDEGTVGSSPNGKKRRRVPDSLSQFDPIQSAEAELRKDVSRETLECPKEQDEKKHKTEQSPGANFRGKVMGKQSKDRSHNGEDLKEDYIHVRAKRGQATNSHSLAERVRREKISERMRFLQDLVPGCNKFLSMKLATVNPELNIDIERILSQDILHARGGSAAILRFDPGVSSSHPHQFVTQQGALPAIKSTDPQLPSMHQIPSVWDDELQSVLQMGFVSNPSIDSLGPNGKCRS</sequence>
<feature type="domain" description="BHLH" evidence="6">
    <location>
        <begin position="279"/>
        <end position="334"/>
    </location>
</feature>
<comment type="caution">
    <text evidence="7">The sequence shown here is derived from an EMBL/GenBank/DDBJ whole genome shotgun (WGS) entry which is preliminary data.</text>
</comment>
<keyword evidence="4" id="KW-0539">Nucleus</keyword>
<dbReference type="InterPro" id="IPR024097">
    <property type="entry name" value="bHLH_ZIP_TF"/>
</dbReference>
<evidence type="ECO:0000313" key="7">
    <source>
        <dbReference type="EMBL" id="KAF8404837.1"/>
    </source>
</evidence>
<name>A0A835DLJ1_TETSI</name>
<accession>A0A835DLJ1</accession>
<dbReference type="InterPro" id="IPR011598">
    <property type="entry name" value="bHLH_dom"/>
</dbReference>
<feature type="compositionally biased region" description="Basic and acidic residues" evidence="5">
    <location>
        <begin position="255"/>
        <end position="267"/>
    </location>
</feature>
<dbReference type="PANTHER" id="PTHR12565:SF184">
    <property type="entry name" value="BHLH TRANSCRIPTION FACTOR"/>
    <property type="match status" value="1"/>
</dbReference>
<dbReference type="OMA" id="QYRGEMS"/>
<keyword evidence="3" id="KW-0804">Transcription</keyword>
<dbReference type="AlphaFoldDB" id="A0A835DLJ1"/>
<organism evidence="7 8">
    <name type="scientific">Tetracentron sinense</name>
    <name type="common">Spur-leaf</name>
    <dbReference type="NCBI Taxonomy" id="13715"/>
    <lineage>
        <taxon>Eukaryota</taxon>
        <taxon>Viridiplantae</taxon>
        <taxon>Streptophyta</taxon>
        <taxon>Embryophyta</taxon>
        <taxon>Tracheophyta</taxon>
        <taxon>Spermatophyta</taxon>
        <taxon>Magnoliopsida</taxon>
        <taxon>Trochodendrales</taxon>
        <taxon>Trochodendraceae</taxon>
        <taxon>Tetracentron</taxon>
    </lineage>
</organism>
<dbReference type="GO" id="GO:0046983">
    <property type="term" value="F:protein dimerization activity"/>
    <property type="evidence" value="ECO:0007669"/>
    <property type="project" value="InterPro"/>
</dbReference>
<evidence type="ECO:0000256" key="3">
    <source>
        <dbReference type="ARBA" id="ARBA00023163"/>
    </source>
</evidence>